<feature type="compositionally biased region" description="Low complexity" evidence="1">
    <location>
        <begin position="352"/>
        <end position="384"/>
    </location>
</feature>
<feature type="region of interest" description="Disordered" evidence="1">
    <location>
        <begin position="502"/>
        <end position="528"/>
    </location>
</feature>
<evidence type="ECO:0000256" key="1">
    <source>
        <dbReference type="SAM" id="MobiDB-lite"/>
    </source>
</evidence>
<feature type="region of interest" description="Disordered" evidence="1">
    <location>
        <begin position="308"/>
        <end position="385"/>
    </location>
</feature>
<sequence length="528" mass="58586">MRDHPSSSSSASSSSTHLKHRKRKLTRQELLKSLEILGTLTAPLPPQLPPSPPASRSTTPALSHKRKPESDVEHSRLKRPRTTSFVDRFHQQHRTLRPEPSEDGEVPEESSSRSAVATIAGPTFVPVRRPRRGKQPKNDPYYETLYDTYYPRARALKYSGDARFLSTHPPTHRDYRPLVFPPPTNSPYHKYGGVIARMELIDSLVCFAYALWAKEYGKGICQRDSWNSMQHFIQWAKSKWKGADAGGEREKAFLGLICMIEGFMWARYVTYSTKLSIEKDIVQLAQLAETKVEKLYEASVQVAIASGKSSGAQQATPPMLPSPASLGTNSANSTPTNNRPDGTPNPASVDGPSANSSSPSDHPSQTPSSSRETPSHPSSSAPPAKVTSIASLMTSNYYPIQIKLATNLRDQSHYLGRSVAAIEESQRLLTLPIMAKHFPKTFSRMIHTSYLPHEEYEPDMEDDEGELFWPGQCITGEGLAWVCCMGRAMVMEFGKEYGYRGTEGMVPKPRSAEDDDKLHASSSAAPKR</sequence>
<dbReference type="InParanoid" id="A0A067PV62"/>
<dbReference type="HOGENOM" id="CLU_510926_0_0_1"/>
<name>A0A067PV62_9AGAM</name>
<keyword evidence="3" id="KW-1185">Reference proteome</keyword>
<feature type="compositionally biased region" description="Polar residues" evidence="1">
    <location>
        <begin position="325"/>
        <end position="340"/>
    </location>
</feature>
<dbReference type="Proteomes" id="UP000027265">
    <property type="component" value="Unassembled WGS sequence"/>
</dbReference>
<protein>
    <submittedName>
        <fullName evidence="2">Uncharacterized protein</fullName>
    </submittedName>
</protein>
<feature type="region of interest" description="Disordered" evidence="1">
    <location>
        <begin position="1"/>
        <end position="115"/>
    </location>
</feature>
<reference evidence="3" key="1">
    <citation type="journal article" date="2014" name="Proc. Natl. Acad. Sci. U.S.A.">
        <title>Extensive sampling of basidiomycete genomes demonstrates inadequacy of the white-rot/brown-rot paradigm for wood decay fungi.</title>
        <authorList>
            <person name="Riley R."/>
            <person name="Salamov A.A."/>
            <person name="Brown D.W."/>
            <person name="Nagy L.G."/>
            <person name="Floudas D."/>
            <person name="Held B.W."/>
            <person name="Levasseur A."/>
            <person name="Lombard V."/>
            <person name="Morin E."/>
            <person name="Otillar R."/>
            <person name="Lindquist E.A."/>
            <person name="Sun H."/>
            <person name="LaButti K.M."/>
            <person name="Schmutz J."/>
            <person name="Jabbour D."/>
            <person name="Luo H."/>
            <person name="Baker S.E."/>
            <person name="Pisabarro A.G."/>
            <person name="Walton J.D."/>
            <person name="Blanchette R.A."/>
            <person name="Henrissat B."/>
            <person name="Martin F."/>
            <person name="Cullen D."/>
            <person name="Hibbett D.S."/>
            <person name="Grigoriev I.V."/>
        </authorList>
    </citation>
    <scope>NUCLEOTIDE SEQUENCE [LARGE SCALE GENOMIC DNA]</scope>
    <source>
        <strain evidence="3">MUCL 33604</strain>
    </source>
</reference>
<gene>
    <name evidence="2" type="ORF">JAAARDRAFT_194032</name>
</gene>
<dbReference type="EMBL" id="KL197719">
    <property type="protein sequence ID" value="KDQ57750.1"/>
    <property type="molecule type" value="Genomic_DNA"/>
</dbReference>
<organism evidence="2 3">
    <name type="scientific">Jaapia argillacea MUCL 33604</name>
    <dbReference type="NCBI Taxonomy" id="933084"/>
    <lineage>
        <taxon>Eukaryota</taxon>
        <taxon>Fungi</taxon>
        <taxon>Dikarya</taxon>
        <taxon>Basidiomycota</taxon>
        <taxon>Agaricomycotina</taxon>
        <taxon>Agaricomycetes</taxon>
        <taxon>Agaricomycetidae</taxon>
        <taxon>Jaapiales</taxon>
        <taxon>Jaapiaceae</taxon>
        <taxon>Jaapia</taxon>
    </lineage>
</organism>
<feature type="compositionally biased region" description="Low complexity" evidence="1">
    <location>
        <begin position="1"/>
        <end position="15"/>
    </location>
</feature>
<evidence type="ECO:0000313" key="2">
    <source>
        <dbReference type="EMBL" id="KDQ57750.1"/>
    </source>
</evidence>
<feature type="compositionally biased region" description="Basic and acidic residues" evidence="1">
    <location>
        <begin position="510"/>
        <end position="519"/>
    </location>
</feature>
<accession>A0A067PV62</accession>
<proteinExistence type="predicted"/>
<dbReference type="AlphaFoldDB" id="A0A067PV62"/>
<feature type="compositionally biased region" description="Pro residues" evidence="1">
    <location>
        <begin position="43"/>
        <end position="53"/>
    </location>
</feature>
<dbReference type="OrthoDB" id="3238644at2759"/>
<evidence type="ECO:0000313" key="3">
    <source>
        <dbReference type="Proteomes" id="UP000027265"/>
    </source>
</evidence>